<evidence type="ECO:0000313" key="12">
    <source>
        <dbReference type="EMBL" id="MBK1645021.1"/>
    </source>
</evidence>
<evidence type="ECO:0000256" key="7">
    <source>
        <dbReference type="ARBA" id="ARBA00022840"/>
    </source>
</evidence>
<comment type="subcellular location">
    <subcellularLocation>
        <location evidence="1 9">Cytoplasm</location>
    </subcellularLocation>
</comment>
<evidence type="ECO:0000256" key="10">
    <source>
        <dbReference type="SAM" id="MobiDB-lite"/>
    </source>
</evidence>
<keyword evidence="6 9" id="KW-0547">Nucleotide-binding</keyword>
<evidence type="ECO:0000313" key="13">
    <source>
        <dbReference type="Proteomes" id="UP001138802"/>
    </source>
</evidence>
<protein>
    <recommendedName>
        <fullName evidence="3 9">DNA replication and repair protein RecF</fullName>
    </recommendedName>
</protein>
<dbReference type="HAMAP" id="MF_00365">
    <property type="entry name" value="RecF"/>
    <property type="match status" value="1"/>
</dbReference>
<dbReference type="Gene3D" id="3.40.50.300">
    <property type="entry name" value="P-loop containing nucleotide triphosphate hydrolases"/>
    <property type="match status" value="1"/>
</dbReference>
<dbReference type="InterPro" id="IPR018078">
    <property type="entry name" value="DNA-binding_RecF_CS"/>
</dbReference>
<dbReference type="AlphaFoldDB" id="A0A9X1B9G8"/>
<sequence length="369" mass="41910">MNAIVSPRLSSLRVRHLRNLRELVWDLSGTAQQLVISGPNGVGKTTLLEALYLLSRGRSFRGRKAGPLIMDGAERMSIEGRFQGVEGDQETILAFEWSGFEGIRRWNGRPVTRLSPFENPIRFKLVGENPQGLLAGDPTLRRTFLDWNVFHVEPQFGRVRSEFRRVLDQRNAWLRNGSRESCVWDPIFVDLAQQVHQARSDFLVAWQAAFAEAAKPFAFLAQCALSYSAGWSVESTLDEALRATRATERHRRQTLIGPQRADWSIQQNARLMRFSRGQAKVAVCVLQIAAEQVHRAGGLSPCLWLLDDLHAELDVETRTRIEQLYRMQEAQCFWTHVRGDHLRAAEGSSGQSTPMFHVEHPRTSQRACV</sequence>
<dbReference type="GO" id="GO:0003697">
    <property type="term" value="F:single-stranded DNA binding"/>
    <property type="evidence" value="ECO:0007669"/>
    <property type="project" value="UniProtKB-UniRule"/>
</dbReference>
<accession>A0A9X1B9G8</accession>
<evidence type="ECO:0000256" key="1">
    <source>
        <dbReference type="ARBA" id="ARBA00004496"/>
    </source>
</evidence>
<feature type="region of interest" description="Disordered" evidence="10">
    <location>
        <begin position="345"/>
        <end position="369"/>
    </location>
</feature>
<keyword evidence="7 9" id="KW-0067">ATP-binding</keyword>
<gene>
    <name evidence="9" type="primary">recF</name>
    <name evidence="12" type="ORF">CKO25_10230</name>
</gene>
<evidence type="ECO:0000256" key="4">
    <source>
        <dbReference type="ARBA" id="ARBA00022490"/>
    </source>
</evidence>
<dbReference type="EMBL" id="NRSD01000009">
    <property type="protein sequence ID" value="MBK1645021.1"/>
    <property type="molecule type" value="Genomic_DNA"/>
</dbReference>
<dbReference type="InterPro" id="IPR027417">
    <property type="entry name" value="P-loop_NTPase"/>
</dbReference>
<comment type="similarity">
    <text evidence="2 9">Belongs to the RecF family.</text>
</comment>
<dbReference type="SUPFAM" id="SSF52540">
    <property type="entry name" value="P-loop containing nucleoside triphosphate hydrolases"/>
    <property type="match status" value="1"/>
</dbReference>
<reference evidence="12 13" key="1">
    <citation type="journal article" date="2020" name="Microorganisms">
        <title>Osmotic Adaptation and Compatible Solute Biosynthesis of Phototrophic Bacteria as Revealed from Genome Analyses.</title>
        <authorList>
            <person name="Imhoff J.F."/>
            <person name="Rahn T."/>
            <person name="Kunzel S."/>
            <person name="Keller A."/>
            <person name="Neulinger S.C."/>
        </authorList>
    </citation>
    <scope>NUCLEOTIDE SEQUENCE [LARGE SCALE GENOMIC DNA]</scope>
    <source>
        <strain evidence="12 13">DSM 21303</strain>
    </source>
</reference>
<dbReference type="InterPro" id="IPR042174">
    <property type="entry name" value="RecF_2"/>
</dbReference>
<evidence type="ECO:0000256" key="2">
    <source>
        <dbReference type="ARBA" id="ARBA00008016"/>
    </source>
</evidence>
<keyword evidence="4 9" id="KW-0963">Cytoplasm</keyword>
<evidence type="ECO:0000256" key="6">
    <source>
        <dbReference type="ARBA" id="ARBA00022741"/>
    </source>
</evidence>
<keyword evidence="9" id="KW-0234">DNA repair</keyword>
<comment type="caution">
    <text evidence="12">The sequence shown here is derived from an EMBL/GenBank/DDBJ whole genome shotgun (WGS) entry which is preliminary data.</text>
</comment>
<keyword evidence="9" id="KW-0227">DNA damage</keyword>
<dbReference type="RefSeq" id="WP_200387830.1">
    <property type="nucleotide sequence ID" value="NZ_NRSD01000009.1"/>
</dbReference>
<dbReference type="GO" id="GO:0006260">
    <property type="term" value="P:DNA replication"/>
    <property type="evidence" value="ECO:0007669"/>
    <property type="project" value="UniProtKB-UniRule"/>
</dbReference>
<dbReference type="PANTHER" id="PTHR32182:SF0">
    <property type="entry name" value="DNA REPLICATION AND REPAIR PROTEIN RECF"/>
    <property type="match status" value="1"/>
</dbReference>
<name>A0A9X1B9G8_9GAMM</name>
<keyword evidence="13" id="KW-1185">Reference proteome</keyword>
<dbReference type="GO" id="GO:0006302">
    <property type="term" value="P:double-strand break repair"/>
    <property type="evidence" value="ECO:0007669"/>
    <property type="project" value="TreeGrafter"/>
</dbReference>
<evidence type="ECO:0000256" key="3">
    <source>
        <dbReference type="ARBA" id="ARBA00020170"/>
    </source>
</evidence>
<dbReference type="NCBIfam" id="TIGR00611">
    <property type="entry name" value="recf"/>
    <property type="match status" value="1"/>
</dbReference>
<organism evidence="12 13">
    <name type="scientific">Thiocapsa imhoffii</name>
    <dbReference type="NCBI Taxonomy" id="382777"/>
    <lineage>
        <taxon>Bacteria</taxon>
        <taxon>Pseudomonadati</taxon>
        <taxon>Pseudomonadota</taxon>
        <taxon>Gammaproteobacteria</taxon>
        <taxon>Chromatiales</taxon>
        <taxon>Chromatiaceae</taxon>
        <taxon>Thiocapsa</taxon>
    </lineage>
</organism>
<dbReference type="Proteomes" id="UP001138802">
    <property type="component" value="Unassembled WGS sequence"/>
</dbReference>
<keyword evidence="8 9" id="KW-0238">DNA-binding</keyword>
<dbReference type="PANTHER" id="PTHR32182">
    <property type="entry name" value="DNA REPLICATION AND REPAIR PROTEIN RECF"/>
    <property type="match status" value="1"/>
</dbReference>
<dbReference type="Gene3D" id="1.20.1050.90">
    <property type="entry name" value="RecF/RecN/SMC, N-terminal domain"/>
    <property type="match status" value="1"/>
</dbReference>
<dbReference type="GO" id="GO:0009432">
    <property type="term" value="P:SOS response"/>
    <property type="evidence" value="ECO:0007669"/>
    <property type="project" value="UniProtKB-UniRule"/>
</dbReference>
<keyword evidence="9" id="KW-0742">SOS response</keyword>
<dbReference type="Pfam" id="PF02463">
    <property type="entry name" value="SMC_N"/>
    <property type="match status" value="1"/>
</dbReference>
<dbReference type="GO" id="GO:0005524">
    <property type="term" value="F:ATP binding"/>
    <property type="evidence" value="ECO:0007669"/>
    <property type="project" value="UniProtKB-UniRule"/>
</dbReference>
<dbReference type="InterPro" id="IPR001238">
    <property type="entry name" value="DNA-binding_RecF"/>
</dbReference>
<evidence type="ECO:0000256" key="5">
    <source>
        <dbReference type="ARBA" id="ARBA00022705"/>
    </source>
</evidence>
<feature type="binding site" evidence="9">
    <location>
        <begin position="38"/>
        <end position="45"/>
    </location>
    <ligand>
        <name>ATP</name>
        <dbReference type="ChEBI" id="CHEBI:30616"/>
    </ligand>
</feature>
<dbReference type="GO" id="GO:0005737">
    <property type="term" value="C:cytoplasm"/>
    <property type="evidence" value="ECO:0007669"/>
    <property type="project" value="UniProtKB-SubCell"/>
</dbReference>
<dbReference type="GO" id="GO:0000731">
    <property type="term" value="P:DNA synthesis involved in DNA repair"/>
    <property type="evidence" value="ECO:0007669"/>
    <property type="project" value="TreeGrafter"/>
</dbReference>
<keyword evidence="5 9" id="KW-0235">DNA replication</keyword>
<dbReference type="InterPro" id="IPR003395">
    <property type="entry name" value="RecF/RecN/SMC_N"/>
</dbReference>
<feature type="domain" description="RecF/RecN/SMC N-terminal" evidence="11">
    <location>
        <begin position="9"/>
        <end position="347"/>
    </location>
</feature>
<evidence type="ECO:0000256" key="9">
    <source>
        <dbReference type="HAMAP-Rule" id="MF_00365"/>
    </source>
</evidence>
<comment type="function">
    <text evidence="9">The RecF protein is involved in DNA metabolism; it is required for DNA replication and normal SOS inducibility. RecF binds preferentially to single-stranded, linear DNA. It also seems to bind ATP.</text>
</comment>
<proteinExistence type="inferred from homology"/>
<evidence type="ECO:0000256" key="8">
    <source>
        <dbReference type="ARBA" id="ARBA00023125"/>
    </source>
</evidence>
<dbReference type="PROSITE" id="PS00617">
    <property type="entry name" value="RECF_1"/>
    <property type="match status" value="1"/>
</dbReference>
<evidence type="ECO:0000259" key="11">
    <source>
        <dbReference type="Pfam" id="PF02463"/>
    </source>
</evidence>